<evidence type="ECO:0000313" key="2">
    <source>
        <dbReference type="Proteomes" id="UP000053105"/>
    </source>
</evidence>
<keyword evidence="2" id="KW-1185">Reference proteome</keyword>
<proteinExistence type="predicted"/>
<name>A0A0N0U5Q0_9HYME</name>
<sequence length="239" mass="26774">MLAVEDQKLLNDQPDLTILAQEQIPVAGHPLFDLSKRNYEKSSNTHFQEADIATWLQRGIKSGDQRIEVGGRKITFVLLSESISIYEQKRFCEPGVTRVVKTLYTMASHSLNGGGITSRRLVTVYGSCGKEISRGAASYRDNLLEARETSPGRCSPRYFHNPAAFRVAFSGMPSGQRENGDCWSSPVCMQVPLSIRQVRRLPNVNFQLLRLSMLRINNFALRLKCKLVVIQVDESAANV</sequence>
<dbReference type="EMBL" id="KQ435775">
    <property type="protein sequence ID" value="KOX75008.1"/>
    <property type="molecule type" value="Genomic_DNA"/>
</dbReference>
<accession>A0A0N0U5Q0</accession>
<dbReference type="AlphaFoldDB" id="A0A0N0U5Q0"/>
<organism evidence="1 2">
    <name type="scientific">Melipona quadrifasciata</name>
    <dbReference type="NCBI Taxonomy" id="166423"/>
    <lineage>
        <taxon>Eukaryota</taxon>
        <taxon>Metazoa</taxon>
        <taxon>Ecdysozoa</taxon>
        <taxon>Arthropoda</taxon>
        <taxon>Hexapoda</taxon>
        <taxon>Insecta</taxon>
        <taxon>Pterygota</taxon>
        <taxon>Neoptera</taxon>
        <taxon>Endopterygota</taxon>
        <taxon>Hymenoptera</taxon>
        <taxon>Apocrita</taxon>
        <taxon>Aculeata</taxon>
        <taxon>Apoidea</taxon>
        <taxon>Anthophila</taxon>
        <taxon>Apidae</taxon>
        <taxon>Melipona</taxon>
    </lineage>
</organism>
<protein>
    <submittedName>
        <fullName evidence="1">Uncharacterized protein</fullName>
    </submittedName>
</protein>
<reference evidence="1 2" key="1">
    <citation type="submission" date="2015-07" db="EMBL/GenBank/DDBJ databases">
        <title>The genome of Melipona quadrifasciata.</title>
        <authorList>
            <person name="Pan H."/>
            <person name="Kapheim K."/>
        </authorList>
    </citation>
    <scope>NUCLEOTIDE SEQUENCE [LARGE SCALE GENOMIC DNA]</scope>
    <source>
        <strain evidence="1">0111107301</strain>
        <tissue evidence="1">Whole body</tissue>
    </source>
</reference>
<dbReference type="Proteomes" id="UP000053105">
    <property type="component" value="Unassembled WGS sequence"/>
</dbReference>
<evidence type="ECO:0000313" key="1">
    <source>
        <dbReference type="EMBL" id="KOX75008.1"/>
    </source>
</evidence>
<gene>
    <name evidence="1" type="ORF">WN51_12693</name>
</gene>